<dbReference type="OrthoDB" id="8347338at2759"/>
<dbReference type="Proteomes" id="UP000499080">
    <property type="component" value="Unassembled WGS sequence"/>
</dbReference>
<accession>A0A4Y2BWI6</accession>
<name>A0A4Y2BWI6_ARAVE</name>
<protein>
    <submittedName>
        <fullName evidence="1">Uncharacterized protein</fullName>
    </submittedName>
</protein>
<keyword evidence="2" id="KW-1185">Reference proteome</keyword>
<organism evidence="1 2">
    <name type="scientific">Araneus ventricosus</name>
    <name type="common">Orbweaver spider</name>
    <name type="synonym">Epeira ventricosa</name>
    <dbReference type="NCBI Taxonomy" id="182803"/>
    <lineage>
        <taxon>Eukaryota</taxon>
        <taxon>Metazoa</taxon>
        <taxon>Ecdysozoa</taxon>
        <taxon>Arthropoda</taxon>
        <taxon>Chelicerata</taxon>
        <taxon>Arachnida</taxon>
        <taxon>Araneae</taxon>
        <taxon>Araneomorphae</taxon>
        <taxon>Entelegynae</taxon>
        <taxon>Araneoidea</taxon>
        <taxon>Araneidae</taxon>
        <taxon>Araneus</taxon>
    </lineage>
</organism>
<evidence type="ECO:0000313" key="2">
    <source>
        <dbReference type="Proteomes" id="UP000499080"/>
    </source>
</evidence>
<gene>
    <name evidence="1" type="ORF">AVEN_227168_1</name>
</gene>
<proteinExistence type="predicted"/>
<sequence length="106" mass="12651">MKKVYEDDFMSRTGIYEFFRCFQYGRENIESDDIQNIDRCENIQNIRFSVHENHRIAIRELSEECSNSYSSVQSILTEDLGIRHGFAKFVSKLLSADQKEYRLQLR</sequence>
<comment type="caution">
    <text evidence="1">The sequence shown here is derived from an EMBL/GenBank/DDBJ whole genome shotgun (WGS) entry which is preliminary data.</text>
</comment>
<evidence type="ECO:0000313" key="1">
    <source>
        <dbReference type="EMBL" id="GBL95947.1"/>
    </source>
</evidence>
<reference evidence="1 2" key="1">
    <citation type="journal article" date="2019" name="Sci. Rep.">
        <title>Orb-weaving spider Araneus ventricosus genome elucidates the spidroin gene catalogue.</title>
        <authorList>
            <person name="Kono N."/>
            <person name="Nakamura H."/>
            <person name="Ohtoshi R."/>
            <person name="Moran D.A.P."/>
            <person name="Shinohara A."/>
            <person name="Yoshida Y."/>
            <person name="Fujiwara M."/>
            <person name="Mori M."/>
            <person name="Tomita M."/>
            <person name="Arakawa K."/>
        </authorList>
    </citation>
    <scope>NUCLEOTIDE SEQUENCE [LARGE SCALE GENOMIC DNA]</scope>
</reference>
<dbReference type="AlphaFoldDB" id="A0A4Y2BWI6"/>
<dbReference type="EMBL" id="BGPR01000115">
    <property type="protein sequence ID" value="GBL95947.1"/>
    <property type="molecule type" value="Genomic_DNA"/>
</dbReference>